<accession>A0A336KYX0</accession>
<keyword evidence="1" id="KW-0175">Coiled coil</keyword>
<evidence type="ECO:0000256" key="1">
    <source>
        <dbReference type="SAM" id="Coils"/>
    </source>
</evidence>
<reference evidence="3" key="2">
    <citation type="submission" date="2018-07" db="EMBL/GenBank/DDBJ databases">
        <authorList>
            <person name="Quirk P.G."/>
            <person name="Krulwich T.A."/>
        </authorList>
    </citation>
    <scope>NUCLEOTIDE SEQUENCE</scope>
</reference>
<dbReference type="AlphaFoldDB" id="A0A336KYX0"/>
<dbReference type="VEuPathDB" id="VectorBase:CSON000780"/>
<dbReference type="EMBL" id="UFQT01001122">
    <property type="protein sequence ID" value="SSX29026.1"/>
    <property type="molecule type" value="Genomic_DNA"/>
</dbReference>
<sequence length="957" mass="110459">MYKASLQEILRQTNRNSCNTNPVAIWYEVTGIEFPIETTSISTYFLSQIKFYDQNFIAEDPEKQTSRHKVATIAIEKLFSVSVPEWKIYKEKKPTHNERDSKQVITTNVKVEKQKEIELLQNCVQDILKKTRDPSNLKPLAVWNKATELRFPVKTVDTPSGKYLSKITLYQQLVTAEDADEQKSRHKVAALAFEKFLNVSHPSWNFYKDPKPGATNLNALQQPKKQELHSPKLHEIEICRKNAEDILRRIDDNDSNLYPLSIWNISTEQKYKVATIKTPVGTNLSKIKFFDEVLTAEDTNKQKSRHKVAALALDKLFNISHRKWHIYKDPIPGPKISSQKPENPKLQEQKLNLTPKKPLLEIDFKNEYSKRARDILNDSNSKINKNNPVKFWLEATYQKVPIITRITRRGNFLSKIELFNTSFTQLDRDQVNSQRKVAAIALKGFLGIVLPQPKCEDVKTKDVSINTGSNDKCDNKEKIKAIQMYRDHAKALLSRNSRNVKSSPTNFWYSITKNQHRIISSQDSNNQWIARITFFDETLEQKSTSKINSRHDVSEMACNKILGIALPHWKSYKGQIFQKLPAVNSEVTIKEKTIQKQQVPVKMEEIEDTDSCDVDEGLLNELLKNPLPEKVKFPNEQIEEILEKLSNSAREILIENEGITPDEFWNLVTNNYPEYKIVTEFNSKSEKYESTIEFHDKTFTKADVDQHTSESMVACQALDELLGIEFNEGDEDSLSEDIVIGMSNDESLKQIQVNDDEFPLSSYYVRSDFMKEPLSIRIEMLLNLYKSENLKRTFEDFIKSAMPSILKEDERSLLNKINGNIFKNPKRGSEFSSYVFVNDHQIFGSGKSEEEARLAVIISAFKHIEAIKEGKILTEEKEAKNKSWIENLKDLQKSLRDEKKCLDDIPCTEIFSKIGLNFDLGYSEANEEFDPTLTNIKELTSRFLLKKLLDAAYEVED</sequence>
<proteinExistence type="predicted"/>
<gene>
    <name evidence="2" type="primary">CSON000780</name>
</gene>
<reference evidence="2" key="1">
    <citation type="submission" date="2018-04" db="EMBL/GenBank/DDBJ databases">
        <authorList>
            <person name="Go L.Y."/>
            <person name="Mitchell J.A."/>
        </authorList>
    </citation>
    <scope>NUCLEOTIDE SEQUENCE</scope>
    <source>
        <tissue evidence="2">Whole organism</tissue>
    </source>
</reference>
<dbReference type="EMBL" id="UFQS01001122">
    <property type="protein sequence ID" value="SSX09115.1"/>
    <property type="molecule type" value="Genomic_DNA"/>
</dbReference>
<evidence type="ECO:0000313" key="2">
    <source>
        <dbReference type="EMBL" id="SSX09115.1"/>
    </source>
</evidence>
<protein>
    <submittedName>
        <fullName evidence="2">CSON000780 protein</fullName>
    </submittedName>
</protein>
<name>A0A336KYX0_CULSO</name>
<organism evidence="2">
    <name type="scientific">Culicoides sonorensis</name>
    <name type="common">Biting midge</name>
    <dbReference type="NCBI Taxonomy" id="179676"/>
    <lineage>
        <taxon>Eukaryota</taxon>
        <taxon>Metazoa</taxon>
        <taxon>Ecdysozoa</taxon>
        <taxon>Arthropoda</taxon>
        <taxon>Hexapoda</taxon>
        <taxon>Insecta</taxon>
        <taxon>Pterygota</taxon>
        <taxon>Neoptera</taxon>
        <taxon>Endopterygota</taxon>
        <taxon>Diptera</taxon>
        <taxon>Nematocera</taxon>
        <taxon>Chironomoidea</taxon>
        <taxon>Ceratopogonidae</taxon>
        <taxon>Ceratopogoninae</taxon>
        <taxon>Culicoides</taxon>
        <taxon>Monoculicoides</taxon>
    </lineage>
</organism>
<feature type="coiled-coil region" evidence="1">
    <location>
        <begin position="874"/>
        <end position="905"/>
    </location>
</feature>
<evidence type="ECO:0000313" key="3">
    <source>
        <dbReference type="EMBL" id="SSX29026.1"/>
    </source>
</evidence>